<dbReference type="PANTHER" id="PTHR30328">
    <property type="entry name" value="TRANSCRIPTIONAL REPRESSOR"/>
    <property type="match status" value="1"/>
</dbReference>
<dbReference type="EMBL" id="JAALLT010000004">
    <property type="protein sequence ID" value="NGP77953.1"/>
    <property type="molecule type" value="Genomic_DNA"/>
</dbReference>
<dbReference type="Proteomes" id="UP000473278">
    <property type="component" value="Unassembled WGS sequence"/>
</dbReference>
<dbReference type="PROSITE" id="PS50977">
    <property type="entry name" value="HTH_TETR_2"/>
    <property type="match status" value="1"/>
</dbReference>
<dbReference type="PRINTS" id="PR00455">
    <property type="entry name" value="HTHTETR"/>
</dbReference>
<dbReference type="RefSeq" id="WP_165143645.1">
    <property type="nucleotide sequence ID" value="NZ_JAALLT010000004.1"/>
</dbReference>
<dbReference type="InterPro" id="IPR050109">
    <property type="entry name" value="HTH-type_TetR-like_transc_reg"/>
</dbReference>
<dbReference type="InterPro" id="IPR001647">
    <property type="entry name" value="HTH_TetR"/>
</dbReference>
<evidence type="ECO:0000259" key="3">
    <source>
        <dbReference type="PROSITE" id="PS50977"/>
    </source>
</evidence>
<dbReference type="GO" id="GO:0003677">
    <property type="term" value="F:DNA binding"/>
    <property type="evidence" value="ECO:0007669"/>
    <property type="project" value="UniProtKB-UniRule"/>
</dbReference>
<name>A0A6M1TCR4_9BACT</name>
<keyword evidence="1 2" id="KW-0238">DNA-binding</keyword>
<feature type="domain" description="HTH tetR-type" evidence="3">
    <location>
        <begin position="2"/>
        <end position="62"/>
    </location>
</feature>
<sequence>MSDQRGNILEAALDEFAGNGLAGARLKNIADDVGVTKAMIHYYFGSKENLFKEVFAEAYHTVIGDLMNCLEKDESIFVKIEEFIEQAVDRFHIYPSLVDFLVNAMNKNPESTVPLMRDLMDYDSSVFENQLQEAASQYEIAAVNCDQVVLNMLSLCMFPYGARVFMSELLHKESEQAYRELLEQRKGIITDTIINWLAS</sequence>
<dbReference type="Pfam" id="PF00440">
    <property type="entry name" value="TetR_N"/>
    <property type="match status" value="1"/>
</dbReference>
<evidence type="ECO:0000313" key="5">
    <source>
        <dbReference type="Proteomes" id="UP000473278"/>
    </source>
</evidence>
<reference evidence="4 5" key="1">
    <citation type="submission" date="2020-02" db="EMBL/GenBank/DDBJ databases">
        <title>Balneolaceae bacterium YR4-1, complete genome.</title>
        <authorList>
            <person name="Li Y."/>
            <person name="Wu S."/>
        </authorList>
    </citation>
    <scope>NUCLEOTIDE SEQUENCE [LARGE SCALE GENOMIC DNA]</scope>
    <source>
        <strain evidence="4 5">YR4-1</strain>
    </source>
</reference>
<gene>
    <name evidence="4" type="ORF">G3570_14990</name>
</gene>
<feature type="DNA-binding region" description="H-T-H motif" evidence="2">
    <location>
        <begin position="25"/>
        <end position="44"/>
    </location>
</feature>
<proteinExistence type="predicted"/>
<comment type="caution">
    <text evidence="4">The sequence shown here is derived from an EMBL/GenBank/DDBJ whole genome shotgun (WGS) entry which is preliminary data.</text>
</comment>
<accession>A0A6M1TCR4</accession>
<evidence type="ECO:0000256" key="1">
    <source>
        <dbReference type="ARBA" id="ARBA00023125"/>
    </source>
</evidence>
<organism evidence="4 5">
    <name type="scientific">Halalkalibaculum roseum</name>
    <dbReference type="NCBI Taxonomy" id="2709311"/>
    <lineage>
        <taxon>Bacteria</taxon>
        <taxon>Pseudomonadati</taxon>
        <taxon>Balneolota</taxon>
        <taxon>Balneolia</taxon>
        <taxon>Balneolales</taxon>
        <taxon>Balneolaceae</taxon>
        <taxon>Halalkalibaculum</taxon>
    </lineage>
</organism>
<keyword evidence="5" id="KW-1185">Reference proteome</keyword>
<dbReference type="PANTHER" id="PTHR30328:SF54">
    <property type="entry name" value="HTH-TYPE TRANSCRIPTIONAL REPRESSOR SCO4008"/>
    <property type="match status" value="1"/>
</dbReference>
<evidence type="ECO:0000256" key="2">
    <source>
        <dbReference type="PROSITE-ProRule" id="PRU00335"/>
    </source>
</evidence>
<protein>
    <submittedName>
        <fullName evidence="4">TetR/AcrR family transcriptional regulator</fullName>
    </submittedName>
</protein>
<evidence type="ECO:0000313" key="4">
    <source>
        <dbReference type="EMBL" id="NGP77953.1"/>
    </source>
</evidence>
<dbReference type="SUPFAM" id="SSF46689">
    <property type="entry name" value="Homeodomain-like"/>
    <property type="match status" value="1"/>
</dbReference>
<dbReference type="AlphaFoldDB" id="A0A6M1TCR4"/>
<dbReference type="InterPro" id="IPR009057">
    <property type="entry name" value="Homeodomain-like_sf"/>
</dbReference>
<dbReference type="Gene3D" id="1.10.357.10">
    <property type="entry name" value="Tetracycline Repressor, domain 2"/>
    <property type="match status" value="1"/>
</dbReference>